<dbReference type="EMBL" id="LT969434">
    <property type="protein sequence ID" value="SOV15691.1"/>
    <property type="molecule type" value="Genomic_DNA"/>
</dbReference>
<keyword evidence="8" id="KW-1185">Reference proteome</keyword>
<comment type="similarity">
    <text evidence="2 5">Belongs to the RRS1 family.</text>
</comment>
<gene>
    <name evidence="7" type="ORF">PGABG01_1122700</name>
</gene>
<evidence type="ECO:0000256" key="2">
    <source>
        <dbReference type="ARBA" id="ARBA00010077"/>
    </source>
</evidence>
<evidence type="ECO:0000256" key="6">
    <source>
        <dbReference type="SAM" id="Coils"/>
    </source>
</evidence>
<feature type="coiled-coil region" evidence="6">
    <location>
        <begin position="141"/>
        <end position="232"/>
    </location>
</feature>
<comment type="function">
    <text evidence="5">Involved in ribosomal large subunit assembly.</text>
</comment>
<evidence type="ECO:0000313" key="7">
    <source>
        <dbReference type="EMBL" id="SOV15691.1"/>
    </source>
</evidence>
<keyword evidence="3 5" id="KW-0690">Ribosome biogenesis</keyword>
<accession>A0ABY1UQ50</accession>
<sequence length="247" mass="29834">MDIDFCSHHLLAYDNSIINDQNEIKAKVEQNLPLIFEKINKLQKEKENDDDDIIYSVTDENIFNIPRYSRIPKEKKKTKWQLFAENKLRMKKNKSGLIYDNTSKGWVRRFQKKQIKLNEQKNNFVHEYKNNDDIYEDPFEKEQEEKDIKKMKQKMRELKNKFDQKGVSTEDIKYIQRQKRKRENLIDNLKMAQISSSTFGRKDKKLKKEKKLKLQNDKITNQKYEKRDLKDEVKQNNRLAALVLKSV</sequence>
<keyword evidence="4 5" id="KW-0539">Nucleus</keyword>
<proteinExistence type="inferred from homology"/>
<protein>
    <recommendedName>
        <fullName evidence="5">Ribosome biogenesis regulatory protein</fullName>
    </recommendedName>
</protein>
<keyword evidence="6" id="KW-0175">Coiled coil</keyword>
<reference evidence="7" key="1">
    <citation type="submission" date="2016-09" db="EMBL/GenBank/DDBJ databases">
        <authorList>
            <consortium name="Pathogen Informatics"/>
            <person name="Sun Q."/>
            <person name="Inoue M."/>
        </authorList>
    </citation>
    <scope>NUCLEOTIDE SEQUENCE</scope>
</reference>
<comment type="subcellular location">
    <subcellularLocation>
        <location evidence="1 5">Nucleus</location>
    </subcellularLocation>
</comment>
<organism evidence="7 8">
    <name type="scientific">Plasmodium gaboni</name>
    <dbReference type="NCBI Taxonomy" id="647221"/>
    <lineage>
        <taxon>Eukaryota</taxon>
        <taxon>Sar</taxon>
        <taxon>Alveolata</taxon>
        <taxon>Apicomplexa</taxon>
        <taxon>Aconoidasida</taxon>
        <taxon>Haemosporida</taxon>
        <taxon>Plasmodiidae</taxon>
        <taxon>Plasmodium</taxon>
        <taxon>Plasmodium (Laverania)</taxon>
    </lineage>
</organism>
<dbReference type="InterPro" id="IPR007023">
    <property type="entry name" value="Ribosom_reg"/>
</dbReference>
<name>A0ABY1UQ50_9APIC</name>
<dbReference type="Pfam" id="PF04939">
    <property type="entry name" value="RRS1"/>
    <property type="match status" value="1"/>
</dbReference>
<dbReference type="Proteomes" id="UP000831156">
    <property type="component" value="Chromosome 11"/>
</dbReference>
<evidence type="ECO:0000256" key="4">
    <source>
        <dbReference type="ARBA" id="ARBA00023242"/>
    </source>
</evidence>
<evidence type="ECO:0000256" key="5">
    <source>
        <dbReference type="RuleBase" id="RU364132"/>
    </source>
</evidence>
<evidence type="ECO:0000256" key="3">
    <source>
        <dbReference type="ARBA" id="ARBA00022517"/>
    </source>
</evidence>
<evidence type="ECO:0000256" key="1">
    <source>
        <dbReference type="ARBA" id="ARBA00004123"/>
    </source>
</evidence>
<evidence type="ECO:0000313" key="8">
    <source>
        <dbReference type="Proteomes" id="UP000831156"/>
    </source>
</evidence>